<organism evidence="2 3">
    <name type="scientific">Fusarium albosuccineum</name>
    <dbReference type="NCBI Taxonomy" id="1237068"/>
    <lineage>
        <taxon>Eukaryota</taxon>
        <taxon>Fungi</taxon>
        <taxon>Dikarya</taxon>
        <taxon>Ascomycota</taxon>
        <taxon>Pezizomycotina</taxon>
        <taxon>Sordariomycetes</taxon>
        <taxon>Hypocreomycetidae</taxon>
        <taxon>Hypocreales</taxon>
        <taxon>Nectriaceae</taxon>
        <taxon>Fusarium</taxon>
        <taxon>Fusarium decemcellulare species complex</taxon>
    </lineage>
</organism>
<dbReference type="EMBL" id="JAADYS010002000">
    <property type="protein sequence ID" value="KAF4460169.1"/>
    <property type="molecule type" value="Genomic_DNA"/>
</dbReference>
<comment type="caution">
    <text evidence="2">The sequence shown here is derived from an EMBL/GenBank/DDBJ whole genome shotgun (WGS) entry which is preliminary data.</text>
</comment>
<feature type="region of interest" description="Disordered" evidence="1">
    <location>
        <begin position="1"/>
        <end position="119"/>
    </location>
</feature>
<keyword evidence="3" id="KW-1185">Reference proteome</keyword>
<accession>A0A8H4P2K0</accession>
<feature type="compositionally biased region" description="Acidic residues" evidence="1">
    <location>
        <begin position="33"/>
        <end position="49"/>
    </location>
</feature>
<protein>
    <submittedName>
        <fullName evidence="2">Uncharacterized protein</fullName>
    </submittedName>
</protein>
<reference evidence="2 3" key="1">
    <citation type="submission" date="2020-01" db="EMBL/GenBank/DDBJ databases">
        <title>Identification and distribution of gene clusters putatively required for synthesis of sphingolipid metabolism inhibitors in phylogenetically diverse species of the filamentous fungus Fusarium.</title>
        <authorList>
            <person name="Kim H.-S."/>
            <person name="Busman M."/>
            <person name="Brown D.W."/>
            <person name="Divon H."/>
            <person name="Uhlig S."/>
            <person name="Proctor R.H."/>
        </authorList>
    </citation>
    <scope>NUCLEOTIDE SEQUENCE [LARGE SCALE GENOMIC DNA]</scope>
    <source>
        <strain evidence="2 3">NRRL 20459</strain>
    </source>
</reference>
<gene>
    <name evidence="2" type="ORF">FALBO_13054</name>
</gene>
<evidence type="ECO:0000256" key="1">
    <source>
        <dbReference type="SAM" id="MobiDB-lite"/>
    </source>
</evidence>
<evidence type="ECO:0000313" key="2">
    <source>
        <dbReference type="EMBL" id="KAF4460169.1"/>
    </source>
</evidence>
<proteinExistence type="predicted"/>
<name>A0A8H4P2K0_9HYPO</name>
<dbReference type="Proteomes" id="UP000554235">
    <property type="component" value="Unassembled WGS sequence"/>
</dbReference>
<dbReference type="AlphaFoldDB" id="A0A8H4P2K0"/>
<evidence type="ECO:0000313" key="3">
    <source>
        <dbReference type="Proteomes" id="UP000554235"/>
    </source>
</evidence>
<feature type="compositionally biased region" description="Basic residues" evidence="1">
    <location>
        <begin position="109"/>
        <end position="119"/>
    </location>
</feature>
<sequence length="119" mass="13260">MKDADLLSQQKKLRTPIDTRKAQRSSDMIAEGDVSDTEEGLETETESEDAGNARRKDKRKVIEVESDGDELLQPFTGPSHPPPPAPAAPDNCATKRTLKEMSAEEPAGKRTRRLTMIRW</sequence>
<feature type="compositionally biased region" description="Basic and acidic residues" evidence="1">
    <location>
        <begin position="97"/>
        <end position="108"/>
    </location>
</feature>